<evidence type="ECO:0000259" key="4">
    <source>
        <dbReference type="PROSITE" id="PS51379"/>
    </source>
</evidence>
<dbReference type="PROSITE" id="PS51379">
    <property type="entry name" value="4FE4S_FER_2"/>
    <property type="match status" value="1"/>
</dbReference>
<feature type="domain" description="4Fe-4S ferredoxin-type" evidence="4">
    <location>
        <begin position="184"/>
        <end position="214"/>
    </location>
</feature>
<keyword evidence="3" id="KW-0411">Iron-sulfur</keyword>
<evidence type="ECO:0000256" key="3">
    <source>
        <dbReference type="ARBA" id="ARBA00023014"/>
    </source>
</evidence>
<name>A0AAE4AQ49_9BACT</name>
<evidence type="ECO:0000313" key="5">
    <source>
        <dbReference type="EMBL" id="MDQ0290082.1"/>
    </source>
</evidence>
<dbReference type="AlphaFoldDB" id="A0AAE4AQ49"/>
<sequence length="335" mass="36557">MIDAKTIKQIALEAGADEVGIAPMALWEGAPQQMDPRYAMPRAKSMIVMTHRIMRGSLRGVEEGTYYSSYSAMGYGYINQKVFPWTAREVARALEDEGYESMPLAYHFYGGAINTNDGKTWKSGDGFSVPVRAGLPRADVYMSIRIAAFLAGLGEIGYSKVFLSKKFGPRVRIGCVLTDMELEPDPIMPPGTLCNRCLACVRQCPGQAISATKTMKINVAGYDIEWGELNEAGCNRAFVGAQALSGDDDPADGDYLKAPKGFKPSFISPFKHKPDNIHVTGQAICGGRGCMRACMISLENRGVLDNTFKEKFRRRPAWTVDWAKVGEPGAAAPEA</sequence>
<comment type="caution">
    <text evidence="5">The sequence shown here is derived from an EMBL/GenBank/DDBJ whole genome shotgun (WGS) entry which is preliminary data.</text>
</comment>
<keyword evidence="2" id="KW-0408">Iron</keyword>
<proteinExistence type="predicted"/>
<dbReference type="PROSITE" id="PS00198">
    <property type="entry name" value="4FE4S_FER_1"/>
    <property type="match status" value="1"/>
</dbReference>
<dbReference type="EMBL" id="JAUSVL010000001">
    <property type="protein sequence ID" value="MDQ0290082.1"/>
    <property type="molecule type" value="Genomic_DNA"/>
</dbReference>
<keyword evidence="1" id="KW-0479">Metal-binding</keyword>
<organism evidence="5 6">
    <name type="scientific">Oligosphaera ethanolica</name>
    <dbReference type="NCBI Taxonomy" id="760260"/>
    <lineage>
        <taxon>Bacteria</taxon>
        <taxon>Pseudomonadati</taxon>
        <taxon>Lentisphaerota</taxon>
        <taxon>Oligosphaeria</taxon>
        <taxon>Oligosphaerales</taxon>
        <taxon>Oligosphaeraceae</taxon>
        <taxon>Oligosphaera</taxon>
    </lineage>
</organism>
<dbReference type="InterPro" id="IPR017896">
    <property type="entry name" value="4Fe4S_Fe-S-bd"/>
</dbReference>
<evidence type="ECO:0000313" key="6">
    <source>
        <dbReference type="Proteomes" id="UP001238163"/>
    </source>
</evidence>
<protein>
    <submittedName>
        <fullName evidence="5">Ferredoxin</fullName>
    </submittedName>
</protein>
<dbReference type="Proteomes" id="UP001238163">
    <property type="component" value="Unassembled WGS sequence"/>
</dbReference>
<evidence type="ECO:0000256" key="2">
    <source>
        <dbReference type="ARBA" id="ARBA00023004"/>
    </source>
</evidence>
<reference evidence="5" key="1">
    <citation type="submission" date="2023-07" db="EMBL/GenBank/DDBJ databases">
        <title>Genomic Encyclopedia of Type Strains, Phase IV (KMG-IV): sequencing the most valuable type-strain genomes for metagenomic binning, comparative biology and taxonomic classification.</title>
        <authorList>
            <person name="Goeker M."/>
        </authorList>
    </citation>
    <scope>NUCLEOTIDE SEQUENCE</scope>
    <source>
        <strain evidence="5">DSM 24202</strain>
    </source>
</reference>
<gene>
    <name evidence="5" type="ORF">J3R75_002189</name>
</gene>
<dbReference type="PANTHER" id="PTHR42827">
    <property type="entry name" value="IRON-SULFUR CLUSTER-BINDING PROTEIN-RELATED"/>
    <property type="match status" value="1"/>
</dbReference>
<dbReference type="InterPro" id="IPR017900">
    <property type="entry name" value="4Fe4S_Fe_S_CS"/>
</dbReference>
<keyword evidence="6" id="KW-1185">Reference proteome</keyword>
<accession>A0AAE4AQ49</accession>
<dbReference type="RefSeq" id="WP_307261503.1">
    <property type="nucleotide sequence ID" value="NZ_JAUSVL010000001.1"/>
</dbReference>
<dbReference type="PANTHER" id="PTHR42827:SF1">
    <property type="entry name" value="IRON-SULFUR CLUSTER-BINDING PROTEIN"/>
    <property type="match status" value="1"/>
</dbReference>
<dbReference type="GO" id="GO:0051536">
    <property type="term" value="F:iron-sulfur cluster binding"/>
    <property type="evidence" value="ECO:0007669"/>
    <property type="project" value="UniProtKB-KW"/>
</dbReference>
<evidence type="ECO:0000256" key="1">
    <source>
        <dbReference type="ARBA" id="ARBA00022723"/>
    </source>
</evidence>
<dbReference type="GO" id="GO:0046872">
    <property type="term" value="F:metal ion binding"/>
    <property type="evidence" value="ECO:0007669"/>
    <property type="project" value="UniProtKB-KW"/>
</dbReference>